<keyword evidence="5" id="KW-0472">Membrane</keyword>
<feature type="region of interest" description="Disordered" evidence="4">
    <location>
        <begin position="669"/>
        <end position="690"/>
    </location>
</feature>
<feature type="compositionally biased region" description="Low complexity" evidence="4">
    <location>
        <begin position="280"/>
        <end position="289"/>
    </location>
</feature>
<feature type="domain" description="FH2" evidence="7">
    <location>
        <begin position="400"/>
        <end position="843"/>
    </location>
</feature>
<feature type="compositionally biased region" description="Low complexity" evidence="4">
    <location>
        <begin position="670"/>
        <end position="680"/>
    </location>
</feature>
<comment type="similarity">
    <text evidence="1">Belongs to the formin-like family. Class-I subfamily.</text>
</comment>
<dbReference type="EMBL" id="JAIWQS010000007">
    <property type="protein sequence ID" value="KAJ8760894.1"/>
    <property type="molecule type" value="Genomic_DNA"/>
</dbReference>
<keyword evidence="5" id="KW-1133">Transmembrane helix</keyword>
<feature type="chain" id="PRO_5044001146" description="Formin-like protein" evidence="6">
    <location>
        <begin position="30"/>
        <end position="876"/>
    </location>
</feature>
<evidence type="ECO:0000256" key="2">
    <source>
        <dbReference type="RuleBase" id="RU361260"/>
    </source>
</evidence>
<organism evidence="8 9">
    <name type="scientific">Erythroxylum novogranatense</name>
    <dbReference type="NCBI Taxonomy" id="1862640"/>
    <lineage>
        <taxon>Eukaryota</taxon>
        <taxon>Viridiplantae</taxon>
        <taxon>Streptophyta</taxon>
        <taxon>Embryophyta</taxon>
        <taxon>Tracheophyta</taxon>
        <taxon>Spermatophyta</taxon>
        <taxon>Magnoliopsida</taxon>
        <taxon>eudicotyledons</taxon>
        <taxon>Gunneridae</taxon>
        <taxon>Pentapetalae</taxon>
        <taxon>rosids</taxon>
        <taxon>fabids</taxon>
        <taxon>Malpighiales</taxon>
        <taxon>Erythroxylaceae</taxon>
        <taxon>Erythroxylum</taxon>
    </lineage>
</organism>
<keyword evidence="6" id="KW-0732">Signal</keyword>
<dbReference type="Proteomes" id="UP001159364">
    <property type="component" value="Linkage Group LG07"/>
</dbReference>
<feature type="compositionally biased region" description="Pro residues" evidence="4">
    <location>
        <begin position="312"/>
        <end position="324"/>
    </location>
</feature>
<dbReference type="SMART" id="SM00498">
    <property type="entry name" value="FH2"/>
    <property type="match status" value="1"/>
</dbReference>
<keyword evidence="5" id="KW-0812">Transmembrane</keyword>
<dbReference type="GO" id="GO:0051015">
    <property type="term" value="F:actin filament binding"/>
    <property type="evidence" value="ECO:0007669"/>
    <property type="project" value="InterPro"/>
</dbReference>
<dbReference type="SUPFAM" id="SSF101447">
    <property type="entry name" value="Formin homology 2 domain (FH2 domain)"/>
    <property type="match status" value="1"/>
</dbReference>
<dbReference type="GO" id="GO:0045010">
    <property type="term" value="P:actin nucleation"/>
    <property type="evidence" value="ECO:0007669"/>
    <property type="project" value="InterPro"/>
</dbReference>
<comment type="caution">
    <text evidence="8">The sequence shown here is derived from an EMBL/GenBank/DDBJ whole genome shotgun (WGS) entry which is preliminary data.</text>
</comment>
<dbReference type="InterPro" id="IPR027643">
    <property type="entry name" value="Formin-like_plant"/>
</dbReference>
<dbReference type="PANTHER" id="PTHR23213:SF354">
    <property type="entry name" value="FORMIN-LIKE PROTEIN 4"/>
    <property type="match status" value="1"/>
</dbReference>
<evidence type="ECO:0000256" key="6">
    <source>
        <dbReference type="SAM" id="SignalP"/>
    </source>
</evidence>
<gene>
    <name evidence="8" type="ORF">K2173_021932</name>
</gene>
<feature type="region of interest" description="Disordered" evidence="4">
    <location>
        <begin position="169"/>
        <end position="212"/>
    </location>
</feature>
<proteinExistence type="inferred from homology"/>
<protein>
    <recommendedName>
        <fullName evidence="2">Formin-like protein</fullName>
    </recommendedName>
</protein>
<evidence type="ECO:0000256" key="1">
    <source>
        <dbReference type="ARBA" id="ARBA00025793"/>
    </source>
</evidence>
<dbReference type="Gene3D" id="1.20.58.2220">
    <property type="entry name" value="Formin, FH2 domain"/>
    <property type="match status" value="1"/>
</dbReference>
<dbReference type="InterPro" id="IPR015425">
    <property type="entry name" value="FH2_Formin"/>
</dbReference>
<feature type="compositionally biased region" description="Acidic residues" evidence="4">
    <location>
        <begin position="172"/>
        <end position="182"/>
    </location>
</feature>
<feature type="region of interest" description="Disordered" evidence="4">
    <location>
        <begin position="247"/>
        <end position="408"/>
    </location>
</feature>
<dbReference type="PANTHER" id="PTHR23213">
    <property type="entry name" value="FORMIN-RELATED"/>
    <property type="match status" value="1"/>
</dbReference>
<sequence>MAVMKKKPCLLCPCLLFFFFFSLLPFSSSQSFSPQNIQTFYPFASGTPPPKNPSSIPPPLLTSPSTPPLLENSSSSKKAVVKAVAATATSTFVAAALLFFWVQRFVIMRRRRRENDNDSGEGQSPVVNDEFARVDGNVKGLIVDENGLDVLYWRKLEGEYKKKWIREGVSNEGEEEQEEEEITQGRKVRRKPGPLQEIPLLRGKSSTSHKKVVPELDFQDRIGASAGVIQYAGPGYVMKAIETSKDVSQPSNLSATPLPPPTPVPPPITAKKSQSPPPQQQLSVSMPVPNRQDYGPPPPPPPPLVPANNLQTPPPPPPPVPPSITPKKSQAPPPPQQLSVSMPIPNRQGHGPPPPPPPPLVPANNLQTPPPPPPKAGKFPMPLKPSPGRQGPANDGEQGESSAGNGQVKLKPLHWDKVQKNSDQSMVWDKIQGGSFRFNDDLMEALFGYVATNRKSPRREKNTSPPENSNSASPKQIVLLDARKSQNIAIVLKSLDICRKELIDALNDGQGLDLDTLEKLNKVAPSKEEQSEIMKFHGDHSRLADAESFLYHLLKAIPSAFTRLDAMLFRANYETEILHFQEYLQVLELGSKELRNRGLFTKLLEAILKAGNRMNAGTSRGNAHAFKLTSLQKLSDVKSTDGKTTLLHFVVEEVVRYEGKRCVVHRNRSLSRNNSQSSNSGVVLERPESKEEREKEYMMLGLPVVGGLSSVFSNVKKAANIDYNSFVGTCSSIATRATEVRLLVSECATNGGAGFVREMKGFLEAAEQELKALKEEQKRVMEIVRKTSDYYQAGSSKDQGGNPLQLFVIIRDFLNMVDQVCVELARNLQKRKTPSSSSGSFPKSPATRVPVRFPNLPEHFMKEKYTGNFSESDSDP</sequence>
<evidence type="ECO:0000256" key="4">
    <source>
        <dbReference type="SAM" id="MobiDB-lite"/>
    </source>
</evidence>
<evidence type="ECO:0000313" key="9">
    <source>
        <dbReference type="Proteomes" id="UP001159364"/>
    </source>
</evidence>
<feature type="compositionally biased region" description="Pro residues" evidence="4">
    <location>
        <begin position="48"/>
        <end position="67"/>
    </location>
</feature>
<feature type="compositionally biased region" description="Polar residues" evidence="4">
    <location>
        <begin position="463"/>
        <end position="474"/>
    </location>
</feature>
<reference evidence="8 9" key="1">
    <citation type="submission" date="2021-09" db="EMBL/GenBank/DDBJ databases">
        <title>Genomic insights and catalytic innovation underlie evolution of tropane alkaloids biosynthesis.</title>
        <authorList>
            <person name="Wang Y.-J."/>
            <person name="Tian T."/>
            <person name="Huang J.-P."/>
            <person name="Huang S.-X."/>
        </authorList>
    </citation>
    <scope>NUCLEOTIDE SEQUENCE [LARGE SCALE GENOMIC DNA]</scope>
    <source>
        <strain evidence="8">KIB-2018</strain>
        <tissue evidence="8">Leaf</tissue>
    </source>
</reference>
<evidence type="ECO:0000256" key="5">
    <source>
        <dbReference type="SAM" id="Phobius"/>
    </source>
</evidence>
<dbReference type="InterPro" id="IPR042201">
    <property type="entry name" value="FH2_Formin_sf"/>
</dbReference>
<dbReference type="AlphaFoldDB" id="A0AAV8T3E7"/>
<feature type="coiled-coil region" evidence="3">
    <location>
        <begin position="756"/>
        <end position="783"/>
    </location>
</feature>
<dbReference type="PROSITE" id="PS51444">
    <property type="entry name" value="FH2"/>
    <property type="match status" value="1"/>
</dbReference>
<evidence type="ECO:0000259" key="7">
    <source>
        <dbReference type="PROSITE" id="PS51444"/>
    </source>
</evidence>
<feature type="region of interest" description="Disordered" evidence="4">
    <location>
        <begin position="453"/>
        <end position="474"/>
    </location>
</feature>
<keyword evidence="9" id="KW-1185">Reference proteome</keyword>
<feature type="transmembrane region" description="Helical" evidence="5">
    <location>
        <begin position="79"/>
        <end position="102"/>
    </location>
</feature>
<feature type="signal peptide" evidence="6">
    <location>
        <begin position="1"/>
        <end position="29"/>
    </location>
</feature>
<feature type="compositionally biased region" description="Pro residues" evidence="4">
    <location>
        <begin position="295"/>
        <end position="305"/>
    </location>
</feature>
<feature type="region of interest" description="Disordered" evidence="4">
    <location>
        <begin position="48"/>
        <end position="71"/>
    </location>
</feature>
<evidence type="ECO:0000256" key="3">
    <source>
        <dbReference type="SAM" id="Coils"/>
    </source>
</evidence>
<feature type="compositionally biased region" description="Pro residues" evidence="4">
    <location>
        <begin position="351"/>
        <end position="361"/>
    </location>
</feature>
<keyword evidence="3" id="KW-0175">Coiled coil</keyword>
<evidence type="ECO:0000313" key="8">
    <source>
        <dbReference type="EMBL" id="KAJ8760894.1"/>
    </source>
</evidence>
<name>A0AAV8T3E7_9ROSI</name>
<accession>A0AAV8T3E7</accession>
<dbReference type="Pfam" id="PF02181">
    <property type="entry name" value="FH2"/>
    <property type="match status" value="1"/>
</dbReference>
<feature type="compositionally biased region" description="Pro residues" evidence="4">
    <location>
        <begin position="257"/>
        <end position="268"/>
    </location>
</feature>